<dbReference type="PROSITE" id="PS51383">
    <property type="entry name" value="YJEF_C_3"/>
    <property type="match status" value="1"/>
</dbReference>
<dbReference type="PIRSF" id="PIRSF017184">
    <property type="entry name" value="Nnr"/>
    <property type="match status" value="1"/>
</dbReference>
<comment type="cofactor">
    <cofactor evidence="17">
        <name>Mg(2+)</name>
        <dbReference type="ChEBI" id="CHEBI:18420"/>
    </cofactor>
</comment>
<keyword evidence="23" id="KW-1185">Reference proteome</keyword>
<reference evidence="22 23" key="1">
    <citation type="journal article" date="2018" name="Sci. Rep.">
        <title>A novel species of the marine cyanobacterium Acaryochloris with a unique pigment content and lifestyle.</title>
        <authorList>
            <person name="Partensky F."/>
            <person name="Six C."/>
            <person name="Ratin M."/>
            <person name="Garczarek L."/>
            <person name="Vaulot D."/>
            <person name="Probert I."/>
            <person name="Calteau A."/>
            <person name="Gourvil P."/>
            <person name="Marie D."/>
            <person name="Grebert T."/>
            <person name="Bouchier C."/>
            <person name="Le Panse S."/>
            <person name="Gachenot M."/>
            <person name="Rodriguez F."/>
            <person name="Garrido J.L."/>
        </authorList>
    </citation>
    <scope>NUCLEOTIDE SEQUENCE [LARGE SCALE GENOMIC DNA]</scope>
    <source>
        <strain evidence="22 23">RCC1774</strain>
    </source>
</reference>
<dbReference type="HAMAP" id="MF_01966">
    <property type="entry name" value="NADHX_epimerase"/>
    <property type="match status" value="1"/>
</dbReference>
<keyword evidence="9 18" id="KW-0630">Potassium</keyword>
<evidence type="ECO:0000256" key="15">
    <source>
        <dbReference type="ARBA" id="ARBA00048238"/>
    </source>
</evidence>
<feature type="domain" description="YjeF C-terminal" evidence="20">
    <location>
        <begin position="269"/>
        <end position="544"/>
    </location>
</feature>
<evidence type="ECO:0000256" key="8">
    <source>
        <dbReference type="ARBA" id="ARBA00022857"/>
    </source>
</evidence>
<dbReference type="PANTHER" id="PTHR12592">
    <property type="entry name" value="ATP-DEPENDENT (S)-NAD(P)H-HYDRATE DEHYDRATASE FAMILY MEMBER"/>
    <property type="match status" value="1"/>
</dbReference>
<keyword evidence="12 17" id="KW-0456">Lyase</keyword>
<feature type="binding site" evidence="17">
    <location>
        <position position="485"/>
    </location>
    <ligand>
        <name>AMP</name>
        <dbReference type="ChEBI" id="CHEBI:456215"/>
    </ligand>
</feature>
<evidence type="ECO:0000259" key="20">
    <source>
        <dbReference type="PROSITE" id="PS51383"/>
    </source>
</evidence>
<dbReference type="InterPro" id="IPR029056">
    <property type="entry name" value="Ribokinase-like"/>
</dbReference>
<evidence type="ECO:0000256" key="13">
    <source>
        <dbReference type="ARBA" id="ARBA00023268"/>
    </source>
</evidence>
<evidence type="ECO:0000256" key="14">
    <source>
        <dbReference type="ARBA" id="ARBA00025153"/>
    </source>
</evidence>
<feature type="binding site" evidence="18">
    <location>
        <position position="166"/>
    </location>
    <ligand>
        <name>K(+)</name>
        <dbReference type="ChEBI" id="CHEBI:29103"/>
    </ligand>
</feature>
<evidence type="ECO:0000256" key="5">
    <source>
        <dbReference type="ARBA" id="ARBA00022723"/>
    </source>
</evidence>
<evidence type="ECO:0000256" key="3">
    <source>
        <dbReference type="ARBA" id="ARBA00006001"/>
    </source>
</evidence>
<keyword evidence="5 18" id="KW-0479">Metal-binding</keyword>
<feature type="binding site" evidence="17">
    <location>
        <position position="420"/>
    </location>
    <ligand>
        <name>(6S)-NADPHX</name>
        <dbReference type="ChEBI" id="CHEBI:64076"/>
    </ligand>
</feature>
<dbReference type="InterPro" id="IPR036652">
    <property type="entry name" value="YjeF_N_dom_sf"/>
</dbReference>
<protein>
    <recommendedName>
        <fullName evidence="19">Bifunctional NAD(P)H-hydrate repair enzyme</fullName>
    </recommendedName>
    <alternativeName>
        <fullName evidence="19">Nicotinamide nucleotide repair protein</fullName>
    </alternativeName>
    <domain>
        <recommendedName>
            <fullName evidence="19">ADP-dependent (S)-NAD(P)H-hydrate dehydratase</fullName>
            <ecNumber evidence="19">4.2.1.136</ecNumber>
        </recommendedName>
        <alternativeName>
            <fullName evidence="19">ADP-dependent NAD(P)HX dehydratase</fullName>
        </alternativeName>
    </domain>
    <domain>
        <recommendedName>
            <fullName evidence="19">NAD(P)H-hydrate epimerase</fullName>
            <ecNumber evidence="19">5.1.99.6</ecNumber>
        </recommendedName>
    </domain>
</protein>
<dbReference type="GO" id="GO:0052855">
    <property type="term" value="F:ADP-dependent NAD(P)H-hydrate dehydratase activity"/>
    <property type="evidence" value="ECO:0007669"/>
    <property type="project" value="UniProtKB-UniRule"/>
</dbReference>
<comment type="function">
    <text evidence="14 19">Bifunctional enzyme that catalyzes the epimerization of the S- and R-forms of NAD(P)HX and the dehydration of the S-form of NAD(P)HX at the expense of ADP, which is converted to AMP. This allows the repair of both epimers of NAD(P)HX, a damaged form of NAD(P)H that is a result of enzymatic or heat-dependent hydration.</text>
</comment>
<dbReference type="InterPro" id="IPR004443">
    <property type="entry name" value="YjeF_N_dom"/>
</dbReference>
<accession>A0A2W1JHG3</accession>
<dbReference type="GO" id="GO:0052856">
    <property type="term" value="F:NAD(P)HX epimerase activity"/>
    <property type="evidence" value="ECO:0007669"/>
    <property type="project" value="UniProtKB-UniRule"/>
</dbReference>
<dbReference type="GO" id="GO:0005524">
    <property type="term" value="F:ATP binding"/>
    <property type="evidence" value="ECO:0007669"/>
    <property type="project" value="UniProtKB-UniRule"/>
</dbReference>
<gene>
    <name evidence="22" type="primary">nnr_1</name>
    <name evidence="17" type="synonym">nnrD</name>
    <name evidence="18" type="synonym">nnrE</name>
    <name evidence="22" type="ORF">C1752_02804</name>
</gene>
<evidence type="ECO:0000256" key="18">
    <source>
        <dbReference type="HAMAP-Rule" id="MF_01966"/>
    </source>
</evidence>
<dbReference type="GO" id="GO:0046872">
    <property type="term" value="F:metal ion binding"/>
    <property type="evidence" value="ECO:0007669"/>
    <property type="project" value="UniProtKB-UniRule"/>
</dbReference>
<evidence type="ECO:0000256" key="7">
    <source>
        <dbReference type="ARBA" id="ARBA00022840"/>
    </source>
</evidence>
<feature type="binding site" evidence="18">
    <location>
        <position position="199"/>
    </location>
    <ligand>
        <name>(6S)-NADPHX</name>
        <dbReference type="ChEBI" id="CHEBI:64076"/>
    </ligand>
</feature>
<comment type="catalytic activity">
    <reaction evidence="15 17 19">
        <text>(6S)-NADHX + ADP = AMP + phosphate + NADH + H(+)</text>
        <dbReference type="Rhea" id="RHEA:32223"/>
        <dbReference type="ChEBI" id="CHEBI:15378"/>
        <dbReference type="ChEBI" id="CHEBI:43474"/>
        <dbReference type="ChEBI" id="CHEBI:57945"/>
        <dbReference type="ChEBI" id="CHEBI:64074"/>
        <dbReference type="ChEBI" id="CHEBI:456215"/>
        <dbReference type="ChEBI" id="CHEBI:456216"/>
        <dbReference type="EC" id="4.2.1.136"/>
    </reaction>
</comment>
<dbReference type="InterPro" id="IPR030677">
    <property type="entry name" value="Nnr"/>
</dbReference>
<dbReference type="GO" id="GO:0046496">
    <property type="term" value="P:nicotinamide nucleotide metabolic process"/>
    <property type="evidence" value="ECO:0007669"/>
    <property type="project" value="UniProtKB-UniRule"/>
</dbReference>
<comment type="catalytic activity">
    <reaction evidence="16 17 19">
        <text>(6S)-NADPHX + ADP = AMP + phosphate + NADPH + H(+)</text>
        <dbReference type="Rhea" id="RHEA:32235"/>
        <dbReference type="ChEBI" id="CHEBI:15378"/>
        <dbReference type="ChEBI" id="CHEBI:43474"/>
        <dbReference type="ChEBI" id="CHEBI:57783"/>
        <dbReference type="ChEBI" id="CHEBI:64076"/>
        <dbReference type="ChEBI" id="CHEBI:456215"/>
        <dbReference type="ChEBI" id="CHEBI:456216"/>
        <dbReference type="EC" id="4.2.1.136"/>
    </reaction>
</comment>
<feature type="binding site" evidence="17">
    <location>
        <begin position="456"/>
        <end position="460"/>
    </location>
    <ligand>
        <name>AMP</name>
        <dbReference type="ChEBI" id="CHEBI:456215"/>
    </ligand>
</feature>
<evidence type="ECO:0000256" key="12">
    <source>
        <dbReference type="ARBA" id="ARBA00023239"/>
    </source>
</evidence>
<dbReference type="HAMAP" id="MF_01965">
    <property type="entry name" value="NADHX_dehydratase"/>
    <property type="match status" value="1"/>
</dbReference>
<dbReference type="InterPro" id="IPR017953">
    <property type="entry name" value="Carbohydrate_kinase_pred_CS"/>
</dbReference>
<evidence type="ECO:0000256" key="1">
    <source>
        <dbReference type="ARBA" id="ARBA00000013"/>
    </source>
</evidence>
<dbReference type="SUPFAM" id="SSF64153">
    <property type="entry name" value="YjeF N-terminal domain-like"/>
    <property type="match status" value="1"/>
</dbReference>
<evidence type="ECO:0000256" key="10">
    <source>
        <dbReference type="ARBA" id="ARBA00023027"/>
    </source>
</evidence>
<evidence type="ECO:0000259" key="21">
    <source>
        <dbReference type="PROSITE" id="PS51385"/>
    </source>
</evidence>
<feature type="binding site" evidence="17">
    <location>
        <position position="372"/>
    </location>
    <ligand>
        <name>(6S)-NADPHX</name>
        <dbReference type="ChEBI" id="CHEBI:64076"/>
    </ligand>
</feature>
<evidence type="ECO:0000256" key="4">
    <source>
        <dbReference type="ARBA" id="ARBA00009524"/>
    </source>
</evidence>
<evidence type="ECO:0000256" key="9">
    <source>
        <dbReference type="ARBA" id="ARBA00022958"/>
    </source>
</evidence>
<evidence type="ECO:0000256" key="2">
    <source>
        <dbReference type="ARBA" id="ARBA00000909"/>
    </source>
</evidence>
<feature type="binding site" evidence="18">
    <location>
        <position position="202"/>
    </location>
    <ligand>
        <name>K(+)</name>
        <dbReference type="ChEBI" id="CHEBI:29103"/>
    </ligand>
</feature>
<organism evidence="22 23">
    <name type="scientific">Acaryochloris thomasi RCC1774</name>
    <dbReference type="NCBI Taxonomy" id="1764569"/>
    <lineage>
        <taxon>Bacteria</taxon>
        <taxon>Bacillati</taxon>
        <taxon>Cyanobacteriota</taxon>
        <taxon>Cyanophyceae</taxon>
        <taxon>Acaryochloridales</taxon>
        <taxon>Acaryochloridaceae</taxon>
        <taxon>Acaryochloris</taxon>
        <taxon>Acaryochloris thomasi</taxon>
    </lineage>
</organism>
<comment type="function">
    <text evidence="18">Catalyzes the epimerization of the S- and R-forms of NAD(P)HX, a damaged form of NAD(P)H that is a result of enzymatic or heat-dependent hydration. This is a prerequisite for the S-specific NAD(P)H-hydrate dehydratase to allow the repair of both epimers of NAD(P)HX.</text>
</comment>
<evidence type="ECO:0000313" key="22">
    <source>
        <dbReference type="EMBL" id="PZD72948.1"/>
    </source>
</evidence>
<dbReference type="NCBIfam" id="TIGR00197">
    <property type="entry name" value="yjeF_nterm"/>
    <property type="match status" value="1"/>
</dbReference>
<dbReference type="EMBL" id="PQWO01000007">
    <property type="protein sequence ID" value="PZD72948.1"/>
    <property type="molecule type" value="Genomic_DNA"/>
</dbReference>
<proteinExistence type="inferred from homology"/>
<sequence length="551" mass="58817">MPESILSGILVCPICMSAFPSHHIPRWQQRVQSRKTRLQQFVVTAQQMQAIESRIFASGMPVAALMEKVGGLIARRIQALYPCDDRRSVVGHRISQIGVLVGPGHNGGDALVVARELFSRGYRVNVFRPLTKAKSLTQDHFQYLQSLGIPVLENGLALANQDVIVDGLFGFGLERPIEGELKTLLDHINSVSVPVVSIDIPSGLHCDTGQVLGTAIQATHTLCLGLWKSGLLQDSALDYVGQASLIDFDIPLKDIEAVLGTPDMLRITSQSALSQLPLKRPPDTHKYRQGHALLIGGSQRYAGSIVLVARGARATGVGMLSIAVPQSLKSWVVSQVPEALVIGCPETDAGAISHLPAELLLEQFDAVAYGPGVTTEASIVLQQVLESQCPLVLDADALSLLAQAESTWHHRSVPIILTPHPGEFRRLFPDFAQASLTKAEMARRAAQEVGAIVLLKGARTVIADLDGSVLVNPESTPALARGGSGDVLTGLIGGLFAQTQKSEAVGAAVWWHAQAGRFVAQAATEMGVDPMTLSEQLLPALQSILQAEASS</sequence>
<keyword evidence="13" id="KW-0511">Multifunctional enzyme</keyword>
<comment type="caution">
    <text evidence="17">Lacks conserved residue(s) required for the propagation of feature annotation.</text>
</comment>
<keyword evidence="11 18" id="KW-0413">Isomerase</keyword>
<keyword evidence="6 17" id="KW-0547">Nucleotide-binding</keyword>
<comment type="similarity">
    <text evidence="4 19">In the C-terminal section; belongs to the NnrD/CARKD family.</text>
</comment>
<dbReference type="NCBIfam" id="TIGR00196">
    <property type="entry name" value="yjeF_cterm"/>
    <property type="match status" value="1"/>
</dbReference>
<keyword evidence="10 17" id="KW-0520">NAD</keyword>
<feature type="domain" description="YjeF N-terminal" evidence="21">
    <location>
        <begin position="48"/>
        <end position="256"/>
    </location>
</feature>
<keyword evidence="8 17" id="KW-0521">NADP</keyword>
<dbReference type="PROSITE" id="PS01050">
    <property type="entry name" value="YJEF_C_2"/>
    <property type="match status" value="1"/>
</dbReference>
<dbReference type="Pfam" id="PF03853">
    <property type="entry name" value="YjeF_N"/>
    <property type="match status" value="1"/>
</dbReference>
<dbReference type="InterPro" id="IPR000631">
    <property type="entry name" value="CARKD"/>
</dbReference>
<evidence type="ECO:0000256" key="17">
    <source>
        <dbReference type="HAMAP-Rule" id="MF_01965"/>
    </source>
</evidence>
<dbReference type="PANTHER" id="PTHR12592:SF0">
    <property type="entry name" value="ATP-DEPENDENT (S)-NAD(P)H-HYDRATE DEHYDRATASE"/>
    <property type="match status" value="1"/>
</dbReference>
<dbReference type="AlphaFoldDB" id="A0A2W1JHG3"/>
<comment type="similarity">
    <text evidence="17">Belongs to the NnrD/CARKD family.</text>
</comment>
<dbReference type="GO" id="GO:0110051">
    <property type="term" value="P:metabolite repair"/>
    <property type="evidence" value="ECO:0007669"/>
    <property type="project" value="TreeGrafter"/>
</dbReference>
<comment type="catalytic activity">
    <reaction evidence="1 18 19">
        <text>(6R)-NADHX = (6S)-NADHX</text>
        <dbReference type="Rhea" id="RHEA:32215"/>
        <dbReference type="ChEBI" id="CHEBI:64074"/>
        <dbReference type="ChEBI" id="CHEBI:64075"/>
        <dbReference type="EC" id="5.1.99.6"/>
    </reaction>
</comment>
<evidence type="ECO:0000313" key="23">
    <source>
        <dbReference type="Proteomes" id="UP000248857"/>
    </source>
</evidence>
<comment type="function">
    <text evidence="17">Catalyzes the dehydration of the S-form of NAD(P)HX at the expense of ADP, which is converted to AMP. Together with NAD(P)HX epimerase, which catalyzes the epimerization of the S- and R-forms, the enzyme allows the repair of both epimers of NAD(P)HX, a damaged form of NAD(P)H that is a result of enzymatic or heat-dependent hydration.</text>
</comment>
<comment type="similarity">
    <text evidence="18">Belongs to the NnrE/AIBP family.</text>
</comment>
<feature type="binding site" evidence="18">
    <location>
        <position position="106"/>
    </location>
    <ligand>
        <name>K(+)</name>
        <dbReference type="ChEBI" id="CHEBI:29103"/>
    </ligand>
</feature>
<evidence type="ECO:0000256" key="11">
    <source>
        <dbReference type="ARBA" id="ARBA00023235"/>
    </source>
</evidence>
<keyword evidence="7 17" id="KW-0067">ATP-binding</keyword>
<dbReference type="Proteomes" id="UP000248857">
    <property type="component" value="Unassembled WGS sequence"/>
</dbReference>
<feature type="binding site" evidence="17">
    <location>
        <position position="486"/>
    </location>
    <ligand>
        <name>(6S)-NADPHX</name>
        <dbReference type="ChEBI" id="CHEBI:64076"/>
    </ligand>
</feature>
<dbReference type="SUPFAM" id="SSF53613">
    <property type="entry name" value="Ribokinase-like"/>
    <property type="match status" value="1"/>
</dbReference>
<evidence type="ECO:0000256" key="16">
    <source>
        <dbReference type="ARBA" id="ARBA00049209"/>
    </source>
</evidence>
<dbReference type="CDD" id="cd01171">
    <property type="entry name" value="YXKO-related"/>
    <property type="match status" value="1"/>
</dbReference>
<dbReference type="PROSITE" id="PS51385">
    <property type="entry name" value="YJEF_N"/>
    <property type="match status" value="1"/>
</dbReference>
<dbReference type="EC" id="5.1.99.6" evidence="19"/>
<feature type="binding site" evidence="18">
    <location>
        <begin position="105"/>
        <end position="109"/>
    </location>
    <ligand>
        <name>(6S)-NADPHX</name>
        <dbReference type="ChEBI" id="CHEBI:64076"/>
    </ligand>
</feature>
<dbReference type="Pfam" id="PF01256">
    <property type="entry name" value="Carb_kinase"/>
    <property type="match status" value="1"/>
</dbReference>
<name>A0A2W1JHG3_9CYAN</name>
<dbReference type="EC" id="4.2.1.136" evidence="19"/>
<comment type="subunit">
    <text evidence="17">Homotetramer.</text>
</comment>
<feature type="binding site" evidence="18">
    <location>
        <begin position="170"/>
        <end position="176"/>
    </location>
    <ligand>
        <name>(6S)-NADPHX</name>
        <dbReference type="ChEBI" id="CHEBI:64076"/>
    </ligand>
</feature>
<comment type="catalytic activity">
    <reaction evidence="2 18 19">
        <text>(6R)-NADPHX = (6S)-NADPHX</text>
        <dbReference type="Rhea" id="RHEA:32227"/>
        <dbReference type="ChEBI" id="CHEBI:64076"/>
        <dbReference type="ChEBI" id="CHEBI:64077"/>
        <dbReference type="EC" id="5.1.99.6"/>
    </reaction>
</comment>
<dbReference type="Gene3D" id="3.40.50.10260">
    <property type="entry name" value="YjeF N-terminal domain"/>
    <property type="match status" value="1"/>
</dbReference>
<comment type="cofactor">
    <cofactor evidence="18 19">
        <name>K(+)</name>
        <dbReference type="ChEBI" id="CHEBI:29103"/>
    </cofactor>
    <text evidence="18 19">Binds 1 potassium ion per subunit.</text>
</comment>
<dbReference type="Gene3D" id="3.40.1190.20">
    <property type="match status" value="1"/>
</dbReference>
<comment type="similarity">
    <text evidence="3 19">In the N-terminal section; belongs to the NnrE/AIBP family.</text>
</comment>
<evidence type="ECO:0000256" key="6">
    <source>
        <dbReference type="ARBA" id="ARBA00022741"/>
    </source>
</evidence>
<evidence type="ECO:0000256" key="19">
    <source>
        <dbReference type="PIRNR" id="PIRNR017184"/>
    </source>
</evidence>
<comment type="caution">
    <text evidence="22">The sequence shown here is derived from an EMBL/GenBank/DDBJ whole genome shotgun (WGS) entry which is preliminary data.</text>
</comment>